<comment type="similarity">
    <text evidence="1">Belongs to the ADP-ribosylglycohydrolase family.</text>
</comment>
<feature type="binding site" evidence="3">
    <location>
        <position position="239"/>
    </location>
    <ligand>
        <name>Mg(2+)</name>
        <dbReference type="ChEBI" id="CHEBI:18420"/>
        <label>1</label>
    </ligand>
</feature>
<dbReference type="PANTHER" id="PTHR16222:SF24">
    <property type="entry name" value="ADP-RIBOSYLHYDROLASE ARH3"/>
    <property type="match status" value="1"/>
</dbReference>
<evidence type="ECO:0000256" key="2">
    <source>
        <dbReference type="ARBA" id="ARBA00022801"/>
    </source>
</evidence>
<dbReference type="EMBL" id="CP003167">
    <property type="protein sequence ID" value="AGB02046.1"/>
    <property type="molecule type" value="Genomic_DNA"/>
</dbReference>
<accession>L0HE32</accession>
<organism evidence="4 5">
    <name type="scientific">Methanoregula formicica (strain DSM 22288 / NBRC 105244 / SMSP)</name>
    <dbReference type="NCBI Taxonomy" id="593750"/>
    <lineage>
        <taxon>Archaea</taxon>
        <taxon>Methanobacteriati</taxon>
        <taxon>Methanobacteriota</taxon>
        <taxon>Stenosarchaea group</taxon>
        <taxon>Methanomicrobia</taxon>
        <taxon>Methanomicrobiales</taxon>
        <taxon>Methanoregulaceae</taxon>
        <taxon>Methanoregula</taxon>
    </lineage>
</organism>
<sequence length="291" mass="31905" precursor="true">MRHAGSLVGLAVGDALGAPLEGSRRSEVWLTQMRPGGRHFRNRGEVTDDTLQAGAVAESLAFCGRFDEDDLIKKLSRGYIQRPEWFGPTSSRFFDLVLSGTPPHRAARIVHTQNHGSRSNGSVMRGFPLGIFFPPSEVISMSIRCSAITHHDPVGGYCSAFLNLMVSEMVRGVPRRTAFRHARSLCIYPEVHAILGSYDQYDPDPSLDCVLCSQAALRCFMDARSFEQAALSAINLGGDADTVGACTGALAGAYWGLKAIPARWRGELEGYEGLVRLAERIWVGRVDNYMR</sequence>
<feature type="binding site" evidence="3">
    <location>
        <position position="48"/>
    </location>
    <ligand>
        <name>Mg(2+)</name>
        <dbReference type="ChEBI" id="CHEBI:18420"/>
        <label>1</label>
    </ligand>
</feature>
<feature type="binding site" evidence="3">
    <location>
        <position position="47"/>
    </location>
    <ligand>
        <name>Mg(2+)</name>
        <dbReference type="ChEBI" id="CHEBI:18420"/>
        <label>1</label>
    </ligand>
</feature>
<dbReference type="GO" id="GO:0016787">
    <property type="term" value="F:hydrolase activity"/>
    <property type="evidence" value="ECO:0007669"/>
    <property type="project" value="UniProtKB-KW"/>
</dbReference>
<evidence type="ECO:0000313" key="4">
    <source>
        <dbReference type="EMBL" id="AGB02046.1"/>
    </source>
</evidence>
<feature type="binding site" evidence="3">
    <location>
        <position position="49"/>
    </location>
    <ligand>
        <name>Mg(2+)</name>
        <dbReference type="ChEBI" id="CHEBI:18420"/>
        <label>1</label>
    </ligand>
</feature>
<protein>
    <submittedName>
        <fullName evidence="4">ADP-ribosylglycohydrolase</fullName>
    </submittedName>
</protein>
<dbReference type="Gene3D" id="1.10.4080.10">
    <property type="entry name" value="ADP-ribosylation/Crystallin J1"/>
    <property type="match status" value="1"/>
</dbReference>
<keyword evidence="3" id="KW-0460">Magnesium</keyword>
<evidence type="ECO:0000256" key="3">
    <source>
        <dbReference type="PIRSR" id="PIRSR605502-1"/>
    </source>
</evidence>
<dbReference type="InterPro" id="IPR005502">
    <property type="entry name" value="Ribosyl_crysJ1"/>
</dbReference>
<feature type="binding site" evidence="3">
    <location>
        <position position="242"/>
    </location>
    <ligand>
        <name>Mg(2+)</name>
        <dbReference type="ChEBI" id="CHEBI:18420"/>
        <label>1</label>
    </ligand>
</feature>
<dbReference type="GO" id="GO:0046872">
    <property type="term" value="F:metal ion binding"/>
    <property type="evidence" value="ECO:0007669"/>
    <property type="project" value="UniProtKB-KW"/>
</dbReference>
<keyword evidence="3" id="KW-0479">Metal-binding</keyword>
<gene>
    <name evidence="4" type="ordered locus">Metfor_0994</name>
</gene>
<dbReference type="InterPro" id="IPR050792">
    <property type="entry name" value="ADP-ribosylglycohydrolase"/>
</dbReference>
<reference evidence="5" key="1">
    <citation type="submission" date="2011-12" db="EMBL/GenBank/DDBJ databases">
        <title>Complete sequence of Methanoregula formicicum SMSP.</title>
        <authorList>
            <person name="Lucas S."/>
            <person name="Han J."/>
            <person name="Lapidus A."/>
            <person name="Cheng J.-F."/>
            <person name="Goodwin L."/>
            <person name="Pitluck S."/>
            <person name="Peters L."/>
            <person name="Ovchinnikova G."/>
            <person name="Teshima H."/>
            <person name="Detter J.C."/>
            <person name="Han C."/>
            <person name="Tapia R."/>
            <person name="Land M."/>
            <person name="Hauser L."/>
            <person name="Kyrpides N."/>
            <person name="Ivanova N."/>
            <person name="Pagani I."/>
            <person name="Imachi H."/>
            <person name="Tamaki H."/>
            <person name="Sekiguchi Y."/>
            <person name="Kamagata Y."/>
            <person name="Cadillo-Quiroz H."/>
            <person name="Zinder S."/>
            <person name="Liu W.-T."/>
            <person name="Woyke T."/>
        </authorList>
    </citation>
    <scope>NUCLEOTIDE SEQUENCE [LARGE SCALE GENOMIC DNA]</scope>
    <source>
        <strain evidence="5">DSM 22288 / NBRC 105244 / SMSP</strain>
    </source>
</reference>
<dbReference type="Proteomes" id="UP000010824">
    <property type="component" value="Chromosome"/>
</dbReference>
<evidence type="ECO:0000256" key="1">
    <source>
        <dbReference type="ARBA" id="ARBA00010702"/>
    </source>
</evidence>
<feature type="binding site" evidence="3">
    <location>
        <position position="241"/>
    </location>
    <ligand>
        <name>Mg(2+)</name>
        <dbReference type="ChEBI" id="CHEBI:18420"/>
        <label>1</label>
    </ligand>
</feature>
<dbReference type="STRING" id="593750.Metfor_0994"/>
<dbReference type="KEGG" id="mfo:Metfor_0994"/>
<keyword evidence="2 4" id="KW-0378">Hydrolase</keyword>
<dbReference type="SUPFAM" id="SSF101478">
    <property type="entry name" value="ADP-ribosylglycohydrolase"/>
    <property type="match status" value="1"/>
</dbReference>
<dbReference type="HOGENOM" id="CLU_024566_8_2_2"/>
<dbReference type="Pfam" id="PF03747">
    <property type="entry name" value="ADP_ribosyl_GH"/>
    <property type="match status" value="1"/>
</dbReference>
<evidence type="ECO:0000313" key="5">
    <source>
        <dbReference type="Proteomes" id="UP000010824"/>
    </source>
</evidence>
<dbReference type="GeneID" id="14310307"/>
<keyword evidence="5" id="KW-1185">Reference proteome</keyword>
<dbReference type="RefSeq" id="WP_015285010.1">
    <property type="nucleotide sequence ID" value="NC_019943.1"/>
</dbReference>
<reference evidence="4 5" key="2">
    <citation type="journal article" date="2014" name="Genome Announc.">
        <title>Complete Genome Sequence of Methanoregula formicica SMSPT, a Mesophilic Hydrogenotrophic Methanogen Isolated from a Methanogenic Upflow Anaerobic Sludge Blanket Reactor.</title>
        <authorList>
            <person name="Yamamoto K."/>
            <person name="Tamaki H."/>
            <person name="Cadillo-Quiroz H."/>
            <person name="Imachi H."/>
            <person name="Kyrpides N."/>
            <person name="Woyke T."/>
            <person name="Goodwin L."/>
            <person name="Zinder S.H."/>
            <person name="Kamagata Y."/>
            <person name="Liu W.T."/>
        </authorList>
    </citation>
    <scope>NUCLEOTIDE SEQUENCE [LARGE SCALE GENOMIC DNA]</scope>
    <source>
        <strain evidence="5">DSM 22288 / NBRC 105244 / SMSP</strain>
    </source>
</reference>
<proteinExistence type="inferred from homology"/>
<comment type="cofactor">
    <cofactor evidence="3">
        <name>Mg(2+)</name>
        <dbReference type="ChEBI" id="CHEBI:18420"/>
    </cofactor>
    <text evidence="3">Binds 2 magnesium ions per subunit.</text>
</comment>
<dbReference type="PANTHER" id="PTHR16222">
    <property type="entry name" value="ADP-RIBOSYLGLYCOHYDROLASE"/>
    <property type="match status" value="1"/>
</dbReference>
<dbReference type="InterPro" id="IPR036705">
    <property type="entry name" value="Ribosyl_crysJ1_sf"/>
</dbReference>
<dbReference type="OrthoDB" id="114878at2157"/>
<name>L0HE32_METFS</name>
<dbReference type="AlphaFoldDB" id="L0HE32"/>
<dbReference type="InParanoid" id="L0HE32"/>
<dbReference type="eggNOG" id="arCOG04448">
    <property type="taxonomic scope" value="Archaea"/>
</dbReference>